<dbReference type="KEGG" id="spha:D3Y57_14045"/>
<keyword evidence="4" id="KW-1185">Reference proteome</keyword>
<protein>
    <submittedName>
        <fullName evidence="3">DUF2807 domain-containing protein</fullName>
    </submittedName>
</protein>
<keyword evidence="1" id="KW-0732">Signal</keyword>
<dbReference type="Pfam" id="PF10988">
    <property type="entry name" value="DUF2807"/>
    <property type="match status" value="1"/>
</dbReference>
<organism evidence="3 4">
    <name type="scientific">Sphingomonas paeninsulae</name>
    <dbReference type="NCBI Taxonomy" id="2319844"/>
    <lineage>
        <taxon>Bacteria</taxon>
        <taxon>Pseudomonadati</taxon>
        <taxon>Pseudomonadota</taxon>
        <taxon>Alphaproteobacteria</taxon>
        <taxon>Sphingomonadales</taxon>
        <taxon>Sphingomonadaceae</taxon>
        <taxon>Sphingomonas</taxon>
    </lineage>
</organism>
<sequence>MRHFVILAPALAIAACGSNASAAHDDGSQITRNFPIGSFRSVELAGSDNVHVVRGDRVGVVASGPASVIDRLDIRVEGNTLKINRKRGGWNMSWGSSRGAVVTVTTPGIDAAALAGSGNLTVDRASGESFKGSLAGSGKLILTDVRVTNVALDLAGSGDLSASGAVQNAKMAVGGSGNLSAAGLVSQTADISISGSGNAQAAARGHASLSIAGSGNITVKGTANCAISKTGSGDARCLP</sequence>
<accession>A0A494TCH5</accession>
<proteinExistence type="predicted"/>
<dbReference type="RefSeq" id="WP_121153566.1">
    <property type="nucleotide sequence ID" value="NZ_CP032829.1"/>
</dbReference>
<dbReference type="Gene3D" id="2.160.20.120">
    <property type="match status" value="1"/>
</dbReference>
<name>A0A494TCH5_SPHPE</name>
<dbReference type="AlphaFoldDB" id="A0A494TCH5"/>
<feature type="signal peptide" evidence="1">
    <location>
        <begin position="1"/>
        <end position="22"/>
    </location>
</feature>
<feature type="chain" id="PRO_5019754185" evidence="1">
    <location>
        <begin position="23"/>
        <end position="239"/>
    </location>
</feature>
<evidence type="ECO:0000256" key="1">
    <source>
        <dbReference type="SAM" id="SignalP"/>
    </source>
</evidence>
<feature type="domain" description="Putative auto-transporter adhesin head GIN" evidence="2">
    <location>
        <begin position="39"/>
        <end position="223"/>
    </location>
</feature>
<dbReference type="Proteomes" id="UP000276254">
    <property type="component" value="Chromosome"/>
</dbReference>
<evidence type="ECO:0000313" key="3">
    <source>
        <dbReference type="EMBL" id="AYJ86860.1"/>
    </source>
</evidence>
<dbReference type="EMBL" id="CP032829">
    <property type="protein sequence ID" value="AYJ86860.1"/>
    <property type="molecule type" value="Genomic_DNA"/>
</dbReference>
<dbReference type="OrthoDB" id="7841570at2"/>
<evidence type="ECO:0000313" key="4">
    <source>
        <dbReference type="Proteomes" id="UP000276254"/>
    </source>
</evidence>
<reference evidence="3 4" key="1">
    <citation type="submission" date="2018-09" db="EMBL/GenBank/DDBJ databases">
        <title>Sphingomonas peninsula sp. nov., isolated from fildes peninsula, Antarctic soil.</title>
        <authorList>
            <person name="Yingchao G."/>
        </authorList>
    </citation>
    <scope>NUCLEOTIDE SEQUENCE [LARGE SCALE GENOMIC DNA]</scope>
    <source>
        <strain evidence="3 4">YZ-8</strain>
    </source>
</reference>
<dbReference type="InterPro" id="IPR021255">
    <property type="entry name" value="DUF2807"/>
</dbReference>
<evidence type="ECO:0000259" key="2">
    <source>
        <dbReference type="Pfam" id="PF10988"/>
    </source>
</evidence>
<gene>
    <name evidence="3" type="ORF">D3Y57_14045</name>
</gene>
<dbReference type="PROSITE" id="PS51257">
    <property type="entry name" value="PROKAR_LIPOPROTEIN"/>
    <property type="match status" value="1"/>
</dbReference>